<feature type="transmembrane region" description="Helical" evidence="1">
    <location>
        <begin position="171"/>
        <end position="201"/>
    </location>
</feature>
<protein>
    <submittedName>
        <fullName evidence="2">Uncharacterized protein</fullName>
    </submittedName>
</protein>
<feature type="transmembrane region" description="Helical" evidence="1">
    <location>
        <begin position="335"/>
        <end position="355"/>
    </location>
</feature>
<feature type="transmembrane region" description="Helical" evidence="1">
    <location>
        <begin position="298"/>
        <end position="315"/>
    </location>
</feature>
<geneLocation type="plasmid" evidence="2">
    <name>ApAb3p2</name>
</geneLocation>
<name>A0A0S3JPR8_ACEPA</name>
<dbReference type="RefSeq" id="WP_168455056.1">
    <property type="nucleotide sequence ID" value="NZ_CP013470.1"/>
</dbReference>
<keyword evidence="1" id="KW-1133">Transmembrane helix</keyword>
<keyword evidence="2" id="KW-0614">Plasmid</keyword>
<feature type="transmembrane region" description="Helical" evidence="1">
    <location>
        <begin position="140"/>
        <end position="159"/>
    </location>
</feature>
<proteinExistence type="predicted"/>
<feature type="transmembrane region" description="Helical" evidence="1">
    <location>
        <begin position="213"/>
        <end position="246"/>
    </location>
</feature>
<feature type="transmembrane region" description="Helical" evidence="1">
    <location>
        <begin position="114"/>
        <end position="133"/>
    </location>
</feature>
<feature type="transmembrane region" description="Helical" evidence="1">
    <location>
        <begin position="266"/>
        <end position="286"/>
    </location>
</feature>
<dbReference type="AlphaFoldDB" id="A0A0S3JPR8"/>
<accession>A0A0S3JPR8</accession>
<keyword evidence="1" id="KW-0472">Membrane</keyword>
<gene>
    <name evidence="2" type="ORF">DB34_14540</name>
</gene>
<reference evidence="2" key="1">
    <citation type="submission" date="2015-11" db="EMBL/GenBank/DDBJ databases">
        <title>Plasmid sequences of Acetobacter pasteurianus Ab3.</title>
        <authorList>
            <person name="Xia K."/>
            <person name="Li Y."/>
        </authorList>
    </citation>
    <scope>NUCLEOTIDE SEQUENCE</scope>
    <source>
        <strain evidence="2">Ab3</strain>
        <plasmid evidence="2">ApAb3p2</plasmid>
    </source>
</reference>
<keyword evidence="1" id="KW-0812">Transmembrane</keyword>
<evidence type="ECO:0000256" key="1">
    <source>
        <dbReference type="SAM" id="Phobius"/>
    </source>
</evidence>
<sequence length="496" mass="56735">MHTWKEFFKKIWNYKFIPEIFLIIIVILSRSQTFGNPILNIDEDFYLFSGGRILHGDLPYVDFWDRKPIFLFLLYSVFHLFGTYRVIAYQVGASLAVWATCLSLYYMARTLTSRGGALLASAMYATGLTLCGGEGGQAPVFYTLLVTAAIALVLFKIVLNPSGLKEARRTGALAMMLFGISMQIKYTTLFEGVYLGIFLIVYEFYNKVNVKKIFFNSFVWILSAISPTFLVFLFYTSIGYAHAWLFSNVYSIFLRSPLPDLDRINLQIRLLKIITPILAGSVVAFFLTRQDPRKPQRIFIGGWAVAACSGVLLFGSRYPHYLLPLFAPLSLVNSLFWNLTVGRYWLIFLISINIIKGQTHIHHSIQKNGDYQAYRSILMSMPNPKGCLFIYDGSTALYDTAHWCHLTTHPFPAHFNELSEVNSTGMNPYTELDHVLSQKPEYIMIQDPPWGGDNQMLRSRLLRALAKNYKEIYRYGALEVSIIIYQRIPTKNTQIP</sequence>
<evidence type="ECO:0000313" key="2">
    <source>
        <dbReference type="EMBL" id="ALR88374.1"/>
    </source>
</evidence>
<organism evidence="2">
    <name type="scientific">Acetobacter pasteurianus</name>
    <name type="common">Acetobacter turbidans</name>
    <dbReference type="NCBI Taxonomy" id="438"/>
    <lineage>
        <taxon>Bacteria</taxon>
        <taxon>Pseudomonadati</taxon>
        <taxon>Pseudomonadota</taxon>
        <taxon>Alphaproteobacteria</taxon>
        <taxon>Acetobacterales</taxon>
        <taxon>Acetobacteraceae</taxon>
        <taxon>Acetobacter</taxon>
    </lineage>
</organism>
<feature type="transmembrane region" description="Helical" evidence="1">
    <location>
        <begin position="68"/>
        <end position="84"/>
    </location>
</feature>
<dbReference type="EMBL" id="CP013470">
    <property type="protein sequence ID" value="ALR88374.1"/>
    <property type="molecule type" value="Genomic_DNA"/>
</dbReference>